<comment type="caution">
    <text evidence="1">The sequence shown here is derived from an EMBL/GenBank/DDBJ whole genome shotgun (WGS) entry which is preliminary data.</text>
</comment>
<gene>
    <name evidence="1" type="ORF">EZS28_037751</name>
</gene>
<sequence length="74" mass="9160">MVWLGEGTYNARRYCPLHRYQYKMKCQTRSAIRLTRFCITSKHWRYTTSEYAKECWHNCSNNRKTIWQLIYSVK</sequence>
<evidence type="ECO:0000313" key="2">
    <source>
        <dbReference type="Proteomes" id="UP000324800"/>
    </source>
</evidence>
<reference evidence="1 2" key="1">
    <citation type="submission" date="2019-03" db="EMBL/GenBank/DDBJ databases">
        <title>Single cell metagenomics reveals metabolic interactions within the superorganism composed of flagellate Streblomastix strix and complex community of Bacteroidetes bacteria on its surface.</title>
        <authorList>
            <person name="Treitli S.C."/>
            <person name="Kolisko M."/>
            <person name="Husnik F."/>
            <person name="Keeling P."/>
            <person name="Hampl V."/>
        </authorList>
    </citation>
    <scope>NUCLEOTIDE SEQUENCE [LARGE SCALE GENOMIC DNA]</scope>
    <source>
        <strain evidence="1">ST1C</strain>
    </source>
</reference>
<dbReference type="EMBL" id="SNRW01019064">
    <property type="protein sequence ID" value="KAA6366723.1"/>
    <property type="molecule type" value="Genomic_DNA"/>
</dbReference>
<dbReference type="AlphaFoldDB" id="A0A5J4U955"/>
<accession>A0A5J4U955</accession>
<dbReference type="Proteomes" id="UP000324800">
    <property type="component" value="Unassembled WGS sequence"/>
</dbReference>
<organism evidence="1 2">
    <name type="scientific">Streblomastix strix</name>
    <dbReference type="NCBI Taxonomy" id="222440"/>
    <lineage>
        <taxon>Eukaryota</taxon>
        <taxon>Metamonada</taxon>
        <taxon>Preaxostyla</taxon>
        <taxon>Oxymonadida</taxon>
        <taxon>Streblomastigidae</taxon>
        <taxon>Streblomastix</taxon>
    </lineage>
</organism>
<proteinExistence type="predicted"/>
<evidence type="ECO:0000313" key="1">
    <source>
        <dbReference type="EMBL" id="KAA6366723.1"/>
    </source>
</evidence>
<name>A0A5J4U955_9EUKA</name>
<protein>
    <submittedName>
        <fullName evidence="1">Uncharacterized protein</fullName>
    </submittedName>
</protein>